<keyword evidence="1" id="KW-0472">Membrane</keyword>
<dbReference type="RefSeq" id="WP_011974129.1">
    <property type="nucleotide sequence ID" value="NC_009635.1"/>
</dbReference>
<keyword evidence="1" id="KW-1133">Transmembrane helix</keyword>
<reference evidence="2" key="1">
    <citation type="submission" date="2007-06" db="EMBL/GenBank/DDBJ databases">
        <title>Complete sequence of Methanococcus aeolicus Nankai-3.</title>
        <authorList>
            <consortium name="US DOE Joint Genome Institute"/>
            <person name="Copeland A."/>
            <person name="Lucas S."/>
            <person name="Lapidus A."/>
            <person name="Barry K."/>
            <person name="Glavina del Rio T."/>
            <person name="Dalin E."/>
            <person name="Tice H."/>
            <person name="Pitluck S."/>
            <person name="Chain P."/>
            <person name="Malfatti S."/>
            <person name="Shin M."/>
            <person name="Vergez L."/>
            <person name="Schmutz J."/>
            <person name="Larimer F."/>
            <person name="Land M."/>
            <person name="Hauser L."/>
            <person name="Kyrpides N."/>
            <person name="Lykidis A."/>
            <person name="Sieprawska-Lupa M."/>
            <person name="Whitman W.B."/>
            <person name="Richardson P."/>
        </authorList>
    </citation>
    <scope>NUCLEOTIDE SEQUENCE [LARGE SCALE GENOMIC DNA]</scope>
    <source>
        <strain evidence="2">Nankai-3</strain>
    </source>
</reference>
<evidence type="ECO:0000313" key="3">
    <source>
        <dbReference type="Proteomes" id="UP000001106"/>
    </source>
</evidence>
<dbReference type="HOGENOM" id="CLU_3003120_0_0_2"/>
<evidence type="ECO:0000256" key="1">
    <source>
        <dbReference type="SAM" id="Phobius"/>
    </source>
</evidence>
<dbReference type="AlphaFoldDB" id="A6UWX5"/>
<organism evidence="2 3">
    <name type="scientific">Methanococcus aeolicus (strain ATCC BAA-1280 / DSM 17508 / OCM 812 / Nankai-3)</name>
    <dbReference type="NCBI Taxonomy" id="419665"/>
    <lineage>
        <taxon>Archaea</taxon>
        <taxon>Methanobacteriati</taxon>
        <taxon>Methanobacteriota</taxon>
        <taxon>Methanomada group</taxon>
        <taxon>Methanococci</taxon>
        <taxon>Methanococcales</taxon>
        <taxon>Methanococcaceae</taxon>
        <taxon>Methanococcus</taxon>
    </lineage>
</organism>
<protein>
    <submittedName>
        <fullName evidence="2">Uncharacterized protein</fullName>
    </submittedName>
</protein>
<accession>A6UWX5</accession>
<feature type="transmembrane region" description="Helical" evidence="1">
    <location>
        <begin position="37"/>
        <end position="55"/>
    </location>
</feature>
<gene>
    <name evidence="2" type="ordered locus">Maeo_1421</name>
</gene>
<dbReference type="KEGG" id="mae:Maeo_1421"/>
<dbReference type="Proteomes" id="UP000001106">
    <property type="component" value="Chromosome"/>
</dbReference>
<keyword evidence="3" id="KW-1185">Reference proteome</keyword>
<dbReference type="eggNOG" id="arCOG06680">
    <property type="taxonomic scope" value="Archaea"/>
</dbReference>
<dbReference type="GeneID" id="60552742"/>
<dbReference type="EMBL" id="CP000743">
    <property type="protein sequence ID" value="ABR56997.1"/>
    <property type="molecule type" value="Genomic_DNA"/>
</dbReference>
<dbReference type="STRING" id="419665.Maeo_1421"/>
<sequence length="56" mass="6057">MDARITKPMTNSVVLNKIVKDTELISNDIKRPFRGDALVSVMGMVVGALTIASILL</sequence>
<proteinExistence type="predicted"/>
<name>A6UWX5_META3</name>
<evidence type="ECO:0000313" key="2">
    <source>
        <dbReference type="EMBL" id="ABR56997.1"/>
    </source>
</evidence>
<dbReference type="OrthoDB" id="60112at2157"/>
<keyword evidence="1" id="KW-0812">Transmembrane</keyword>